<reference evidence="2 3" key="1">
    <citation type="journal article" date="2019" name="Sci. Rep.">
        <title>Extended insight into the Mycobacterium chelonae-abscessus complex through whole genome sequencing of Mycobacterium salmoniphilum outbreak and Mycobacterium salmoniphilum-like strains.</title>
        <authorList>
            <person name="Behra P.R.K."/>
            <person name="Das S."/>
            <person name="Pettersson B.M.F."/>
            <person name="Shirreff L."/>
            <person name="DuCote T."/>
            <person name="Jacobsson K.G."/>
            <person name="Ennis D.G."/>
            <person name="Kirsebom L.A."/>
        </authorList>
    </citation>
    <scope>NUCLEOTIDE SEQUENCE [LARGE SCALE GENOMIC DNA]</scope>
    <source>
        <strain evidence="2 3">CCUG 60884</strain>
    </source>
</reference>
<sequence length="75" mass="7709">MFDASVNLTDLGGGSTAVSSLVGLALLGLMIALAGYFVWRQRGAVDAAPPDSIQEAVRHSLADDTCQRSAEDASA</sequence>
<keyword evidence="1" id="KW-0812">Transmembrane</keyword>
<keyword evidence="1" id="KW-1133">Transmembrane helix</keyword>
<organism evidence="2 3">
    <name type="scientific">Mycobacteroides salmoniphilum</name>
    <dbReference type="NCBI Taxonomy" id="404941"/>
    <lineage>
        <taxon>Bacteria</taxon>
        <taxon>Bacillati</taxon>
        <taxon>Actinomycetota</taxon>
        <taxon>Actinomycetes</taxon>
        <taxon>Mycobacteriales</taxon>
        <taxon>Mycobacteriaceae</taxon>
        <taxon>Mycobacteroides</taxon>
    </lineage>
</organism>
<evidence type="ECO:0000313" key="3">
    <source>
        <dbReference type="Proteomes" id="UP000294604"/>
    </source>
</evidence>
<evidence type="ECO:0000256" key="1">
    <source>
        <dbReference type="SAM" id="Phobius"/>
    </source>
</evidence>
<accession>A0A4R8SZT1</accession>
<protein>
    <submittedName>
        <fullName evidence="2">Uncharacterized protein</fullName>
    </submittedName>
</protein>
<proteinExistence type="predicted"/>
<comment type="caution">
    <text evidence="2">The sequence shown here is derived from an EMBL/GenBank/DDBJ whole genome shotgun (WGS) entry which is preliminary data.</text>
</comment>
<keyword evidence="1" id="KW-0472">Membrane</keyword>
<evidence type="ECO:0000313" key="2">
    <source>
        <dbReference type="EMBL" id="TEA09112.1"/>
    </source>
</evidence>
<feature type="transmembrane region" description="Helical" evidence="1">
    <location>
        <begin position="20"/>
        <end position="39"/>
    </location>
</feature>
<dbReference type="RefSeq" id="WP_134081009.1">
    <property type="nucleotide sequence ID" value="NZ_PECL01000003.1"/>
</dbReference>
<name>A0A4R8SZT1_9MYCO</name>
<gene>
    <name evidence="2" type="ORF">CCUG60884_00281</name>
</gene>
<dbReference type="AlphaFoldDB" id="A0A4R8SZT1"/>
<dbReference type="Proteomes" id="UP000294604">
    <property type="component" value="Unassembled WGS sequence"/>
</dbReference>
<dbReference type="EMBL" id="PECL01000003">
    <property type="protein sequence ID" value="TEA09112.1"/>
    <property type="molecule type" value="Genomic_DNA"/>
</dbReference>